<name>A0A2V3VAB4_9SPHN</name>
<dbReference type="InterPro" id="IPR000683">
    <property type="entry name" value="Gfo/Idh/MocA-like_OxRdtase_N"/>
</dbReference>
<evidence type="ECO:0000313" key="3">
    <source>
        <dbReference type="Proteomes" id="UP000248014"/>
    </source>
</evidence>
<dbReference type="InterPro" id="IPR050463">
    <property type="entry name" value="Gfo/Idh/MocA_oxidrdct_glycsds"/>
</dbReference>
<reference evidence="2 3" key="1">
    <citation type="submission" date="2018-05" db="EMBL/GenBank/DDBJ databases">
        <title>Genomic Encyclopedia of Type Strains, Phase IV (KMG-IV): sequencing the most valuable type-strain genomes for metagenomic binning, comparative biology and taxonomic classification.</title>
        <authorList>
            <person name="Goeker M."/>
        </authorList>
    </citation>
    <scope>NUCLEOTIDE SEQUENCE [LARGE SCALE GENOMIC DNA]</scope>
    <source>
        <strain evidence="2 3">DSM 3183</strain>
    </source>
</reference>
<proteinExistence type="predicted"/>
<dbReference type="OrthoDB" id="9813657at2"/>
<dbReference type="PANTHER" id="PTHR43818:SF7">
    <property type="entry name" value="DEHYDROGENASE"/>
    <property type="match status" value="1"/>
</dbReference>
<gene>
    <name evidence="2" type="ORF">C7451_104184</name>
</gene>
<dbReference type="InterPro" id="IPR036291">
    <property type="entry name" value="NAD(P)-bd_dom_sf"/>
</dbReference>
<dbReference type="AlphaFoldDB" id="A0A2V3VAB4"/>
<dbReference type="Gene3D" id="3.30.360.10">
    <property type="entry name" value="Dihydrodipicolinate Reductase, domain 2"/>
    <property type="match status" value="1"/>
</dbReference>
<keyword evidence="3" id="KW-1185">Reference proteome</keyword>
<dbReference type="GO" id="GO:0000166">
    <property type="term" value="F:nucleotide binding"/>
    <property type="evidence" value="ECO:0007669"/>
    <property type="project" value="InterPro"/>
</dbReference>
<sequence>MISLGLVGLGKIARDQHLPAIARSADFTLCAVASRNARADGVPAYPDLDALLAREQAVEAVVLCQPPQVRHAAARAAMAAGRHVFLEKPPGATLSEVEDLVEAAGRAGVTLFASWHSRFAAGVEPARSWLAGRRIEGITIEWKEDVRQWHPGQDWIWQPGGLGVFDPGINALSILTRLLPGTIRLEDAELQFPANRQAPIAARLQMRVANGTPVEAEFDWRQTGRQSWNITIHTDAGALLLADGGNSLFVEGAAQALPGESEYPAMYDHFAALIAERRSDVDASPLRLVADAFLIGRRSFTEAFHD</sequence>
<dbReference type="EMBL" id="QJJM01000004">
    <property type="protein sequence ID" value="PXW77688.1"/>
    <property type="molecule type" value="Genomic_DNA"/>
</dbReference>
<dbReference type="Proteomes" id="UP000248014">
    <property type="component" value="Unassembled WGS sequence"/>
</dbReference>
<comment type="caution">
    <text evidence="2">The sequence shown here is derived from an EMBL/GenBank/DDBJ whole genome shotgun (WGS) entry which is preliminary data.</text>
</comment>
<feature type="domain" description="Gfo/Idh/MocA-like oxidoreductase N-terminal" evidence="1">
    <location>
        <begin position="3"/>
        <end position="112"/>
    </location>
</feature>
<dbReference type="SUPFAM" id="SSF51735">
    <property type="entry name" value="NAD(P)-binding Rossmann-fold domains"/>
    <property type="match status" value="1"/>
</dbReference>
<accession>A0A2V3VAB4</accession>
<dbReference type="RefSeq" id="WP_110298169.1">
    <property type="nucleotide sequence ID" value="NZ_QJJM01000004.1"/>
</dbReference>
<evidence type="ECO:0000313" key="2">
    <source>
        <dbReference type="EMBL" id="PXW77688.1"/>
    </source>
</evidence>
<dbReference type="Pfam" id="PF01408">
    <property type="entry name" value="GFO_IDH_MocA"/>
    <property type="match status" value="1"/>
</dbReference>
<organism evidence="2 3">
    <name type="scientific">Blastomonas natatoria</name>
    <dbReference type="NCBI Taxonomy" id="34015"/>
    <lineage>
        <taxon>Bacteria</taxon>
        <taxon>Pseudomonadati</taxon>
        <taxon>Pseudomonadota</taxon>
        <taxon>Alphaproteobacteria</taxon>
        <taxon>Sphingomonadales</taxon>
        <taxon>Sphingomonadaceae</taxon>
        <taxon>Blastomonas</taxon>
    </lineage>
</organism>
<dbReference type="PANTHER" id="PTHR43818">
    <property type="entry name" value="BCDNA.GH03377"/>
    <property type="match status" value="1"/>
</dbReference>
<protein>
    <submittedName>
        <fullName evidence="2">D-galactose 1-dehydrogenase</fullName>
    </submittedName>
</protein>
<evidence type="ECO:0000259" key="1">
    <source>
        <dbReference type="Pfam" id="PF01408"/>
    </source>
</evidence>
<dbReference type="Gene3D" id="3.40.50.720">
    <property type="entry name" value="NAD(P)-binding Rossmann-like Domain"/>
    <property type="match status" value="1"/>
</dbReference>